<proteinExistence type="inferred from homology"/>
<dbReference type="NCBIfam" id="TIGR01445">
    <property type="entry name" value="intein_Nterm"/>
    <property type="match status" value="1"/>
</dbReference>
<organism evidence="16 17">
    <name type="scientific">Thermodesulforhabdus norvegica</name>
    <dbReference type="NCBI Taxonomy" id="39841"/>
    <lineage>
        <taxon>Bacteria</taxon>
        <taxon>Pseudomonadati</taxon>
        <taxon>Thermodesulfobacteriota</taxon>
        <taxon>Syntrophobacteria</taxon>
        <taxon>Syntrophobacterales</taxon>
        <taxon>Thermodesulforhabdaceae</taxon>
        <taxon>Thermodesulforhabdus</taxon>
    </lineage>
</organism>
<dbReference type="GO" id="GO:0016539">
    <property type="term" value="P:intein-mediated protein splicing"/>
    <property type="evidence" value="ECO:0007669"/>
    <property type="project" value="InterPro"/>
</dbReference>
<comment type="function">
    <text evidence="12">Catalyzes the reduction of ribonucleotides to deoxyribonucleotides. May function to provide a pool of deoxyribonucleotide precursors for DNA repair during oxygen limitation and/or for immediate growth after restoration of oxygen.</text>
</comment>
<evidence type="ECO:0000259" key="15">
    <source>
        <dbReference type="PROSITE" id="PS50819"/>
    </source>
</evidence>
<evidence type="ECO:0000256" key="3">
    <source>
        <dbReference type="ARBA" id="ARBA00022628"/>
    </source>
</evidence>
<reference evidence="16 17" key="1">
    <citation type="submission" date="2016-10" db="EMBL/GenBank/DDBJ databases">
        <authorList>
            <person name="de Groot N.N."/>
        </authorList>
    </citation>
    <scope>NUCLEOTIDE SEQUENCE [LARGE SCALE GENOMIC DNA]</scope>
    <source>
        <strain evidence="16 17">DSM 9990</strain>
    </source>
</reference>
<comment type="function">
    <text evidence="14">Provides the precursors necessary for DNA synthesis. Catalyzes the biosynthesis of deoxyribonucleotides from the corresponding ribonucleotides.</text>
</comment>
<dbReference type="SMART" id="SM00306">
    <property type="entry name" value="HintN"/>
    <property type="match status" value="1"/>
</dbReference>
<dbReference type="Pfam" id="PF14890">
    <property type="entry name" value="Intein_splicing"/>
    <property type="match status" value="1"/>
</dbReference>
<keyword evidence="8 14" id="KW-0560">Oxidoreductase</keyword>
<dbReference type="SUPFAM" id="SSF55608">
    <property type="entry name" value="Homing endonucleases"/>
    <property type="match status" value="1"/>
</dbReference>
<evidence type="ECO:0000256" key="14">
    <source>
        <dbReference type="RuleBase" id="RU003410"/>
    </source>
</evidence>
<evidence type="ECO:0000256" key="6">
    <source>
        <dbReference type="ARBA" id="ARBA00022813"/>
    </source>
</evidence>
<dbReference type="Gene3D" id="2.170.16.10">
    <property type="entry name" value="Hedgehog/Intein (Hint) domain"/>
    <property type="match status" value="2"/>
</dbReference>
<keyword evidence="11" id="KW-0170">Cobalt</keyword>
<keyword evidence="17" id="KW-1185">Reference proteome</keyword>
<dbReference type="InterPro" id="IPR003586">
    <property type="entry name" value="Hint_dom_C"/>
</dbReference>
<evidence type="ECO:0000313" key="16">
    <source>
        <dbReference type="EMBL" id="SFM52903.1"/>
    </source>
</evidence>
<dbReference type="GO" id="GO:0009263">
    <property type="term" value="P:deoxyribonucleotide biosynthetic process"/>
    <property type="evidence" value="ECO:0007669"/>
    <property type="project" value="UniProtKB-KW"/>
</dbReference>
<dbReference type="EC" id="1.17.4.1" evidence="14"/>
<dbReference type="Gene3D" id="3.20.70.20">
    <property type="match status" value="2"/>
</dbReference>
<dbReference type="PROSITE" id="PS50817">
    <property type="entry name" value="INTEIN_N_TER"/>
    <property type="match status" value="1"/>
</dbReference>
<dbReference type="CDD" id="cd00081">
    <property type="entry name" value="Hint"/>
    <property type="match status" value="1"/>
</dbReference>
<evidence type="ECO:0000256" key="11">
    <source>
        <dbReference type="ARBA" id="ARBA00023285"/>
    </source>
</evidence>
<evidence type="ECO:0000256" key="10">
    <source>
        <dbReference type="ARBA" id="ARBA00023157"/>
    </source>
</evidence>
<keyword evidence="9 14" id="KW-0215">Deoxyribonucleotide synthesis</keyword>
<keyword evidence="5" id="KW-0547">Nucleotide-binding</keyword>
<dbReference type="InterPro" id="IPR024434">
    <property type="entry name" value="TSCPD_dom"/>
</dbReference>
<dbReference type="STRING" id="39841.SAMN05660836_00675"/>
<dbReference type="PANTHER" id="PTHR43371:SF1">
    <property type="entry name" value="RIBONUCLEOSIDE-DIPHOSPHATE REDUCTASE"/>
    <property type="match status" value="1"/>
</dbReference>
<evidence type="ECO:0000256" key="2">
    <source>
        <dbReference type="ARBA" id="ARBA00007405"/>
    </source>
</evidence>
<keyword evidence="6" id="KW-0068">Autocatalytic cleavage</keyword>
<dbReference type="PROSITE" id="PS50818">
    <property type="entry name" value="INTEIN_C_TER"/>
    <property type="match status" value="1"/>
</dbReference>
<dbReference type="InterPro" id="IPR013344">
    <property type="entry name" value="RNR_NrdJ/NrdZ"/>
</dbReference>
<dbReference type="SUPFAM" id="SSF48168">
    <property type="entry name" value="R1 subunit of ribonucleotide reductase, N-terminal domain"/>
    <property type="match status" value="1"/>
</dbReference>
<dbReference type="Pfam" id="PF12637">
    <property type="entry name" value="TSCPD"/>
    <property type="match status" value="1"/>
</dbReference>
<dbReference type="UniPathway" id="UPA00326"/>
<evidence type="ECO:0000256" key="4">
    <source>
        <dbReference type="ARBA" id="ARBA00022634"/>
    </source>
</evidence>
<dbReference type="InterPro" id="IPR030934">
    <property type="entry name" value="Intein_C"/>
</dbReference>
<dbReference type="PROSITE" id="PS50819">
    <property type="entry name" value="INTEIN_ENDONUCLEASE"/>
    <property type="match status" value="1"/>
</dbReference>
<accession>A0A1I4RLT7</accession>
<dbReference type="InterPro" id="IPR013509">
    <property type="entry name" value="RNR_lsu_N"/>
</dbReference>
<keyword evidence="3" id="KW-0846">Cobalamin</keyword>
<dbReference type="SUPFAM" id="SSF51998">
    <property type="entry name" value="PFL-like glycyl radical enzymes"/>
    <property type="match status" value="1"/>
</dbReference>
<dbReference type="InterPro" id="IPR036844">
    <property type="entry name" value="Hint_dom_sf"/>
</dbReference>
<dbReference type="NCBIfam" id="TIGR01443">
    <property type="entry name" value="intein_Cterm"/>
    <property type="match status" value="1"/>
</dbReference>
<dbReference type="SUPFAM" id="SSF51294">
    <property type="entry name" value="Hedgehog/intein (Hint) domain"/>
    <property type="match status" value="1"/>
</dbReference>
<evidence type="ECO:0000256" key="8">
    <source>
        <dbReference type="ARBA" id="ARBA00023002"/>
    </source>
</evidence>
<dbReference type="AlphaFoldDB" id="A0A1I4RLT7"/>
<dbReference type="InterPro" id="IPR000788">
    <property type="entry name" value="RNR_lg_C"/>
</dbReference>
<feature type="domain" description="DOD-type homing endonuclease" evidence="15">
    <location>
        <begin position="432"/>
        <end position="570"/>
    </location>
</feature>
<evidence type="ECO:0000256" key="13">
    <source>
        <dbReference type="ARBA" id="ARBA00047754"/>
    </source>
</evidence>
<comment type="similarity">
    <text evidence="2">Belongs to the ribonucleoside diphosphate reductase class-2 family.</text>
</comment>
<keyword evidence="10" id="KW-1015">Disulfide bond</keyword>
<dbReference type="InterPro" id="IPR006141">
    <property type="entry name" value="Intein_N"/>
</dbReference>
<dbReference type="InterPro" id="IPR008926">
    <property type="entry name" value="RNR_R1-su_N"/>
</dbReference>
<dbReference type="InterPro" id="IPR006142">
    <property type="entry name" value="INTEIN"/>
</dbReference>
<dbReference type="Gene3D" id="3.10.28.10">
    <property type="entry name" value="Homing endonucleases"/>
    <property type="match status" value="1"/>
</dbReference>
<dbReference type="Pfam" id="PF00317">
    <property type="entry name" value="Ribonuc_red_lgN"/>
    <property type="match status" value="1"/>
</dbReference>
<keyword evidence="7" id="KW-0651">Protein splicing</keyword>
<name>A0A1I4RLT7_9BACT</name>
<dbReference type="PANTHER" id="PTHR43371">
    <property type="entry name" value="VITAMIN B12-DEPENDENT RIBONUCLEOTIDE REDUCTASE"/>
    <property type="match status" value="1"/>
</dbReference>
<comment type="cofactor">
    <cofactor evidence="1">
        <name>adenosylcob(III)alamin</name>
        <dbReference type="ChEBI" id="CHEBI:18408"/>
    </cofactor>
</comment>
<dbReference type="CDD" id="cd20336">
    <property type="entry name" value="Rcat_RBR"/>
    <property type="match status" value="1"/>
</dbReference>
<keyword evidence="4" id="KW-0237">DNA synthesis</keyword>
<dbReference type="EMBL" id="FOUU01000001">
    <property type="protein sequence ID" value="SFM52903.1"/>
    <property type="molecule type" value="Genomic_DNA"/>
</dbReference>
<dbReference type="Pfam" id="PF14528">
    <property type="entry name" value="LAGLIDADG_3"/>
    <property type="match status" value="1"/>
</dbReference>
<dbReference type="Pfam" id="PF02867">
    <property type="entry name" value="Ribonuc_red_lgC"/>
    <property type="match status" value="1"/>
</dbReference>
<dbReference type="InterPro" id="IPR027434">
    <property type="entry name" value="Homing_endonucl"/>
</dbReference>
<dbReference type="GO" id="GO:0004519">
    <property type="term" value="F:endonuclease activity"/>
    <property type="evidence" value="ECO:0007669"/>
    <property type="project" value="InterPro"/>
</dbReference>
<dbReference type="InterPro" id="IPR004860">
    <property type="entry name" value="LAGLIDADG_dom"/>
</dbReference>
<dbReference type="InterPro" id="IPR050862">
    <property type="entry name" value="RdRp_reductase_class-2"/>
</dbReference>
<sequence>MEATALKKSGRVEKILSSGHGDGTEEIRKELDLMPLPRPPEVPELRLSQNALVVLRKRYLKKGEKGEPIETPEELFWRVARHIAKADALYGKTAEQVKETALKFYSLMVGKDFMPNSPTLMNAGRRLGQLSACFVLPVDDSIDSIFEAIKYAAMIHKSGGGTGFSFSRIRPENDQVLSTRGVASGPISFMTVFDTATETIKQGGTRRGANMGILRIDHPDIEKFITCKEDNDKLTNFNISVAVTDAFMEALEKDTFYPLINPRTGEVVREVRAREIFDKIVYAAWKNGEPGVVFIDRINAKNPTPHVGQIESTNPCVTADTWVMTAEGPRLVKDLISRKFTAVVNGDFWDSDEKGFFKTGVRKVYKLTTTEGYEIRLTSDHPVLRVKKITRYRLETEWVKVSELRKGDKVVINNHMAIPEWDGQYSEAEGYLIGLLLGDGTFSENRAVISSWGDSRGPAAVREVVEVYASGLPHRSDFAGWSKIDGRNEYRLRMAYITRLAKEIGVYRNKNITEKIEKASYQFYRGFLRGLFDSDGTVVGSQEKGLSIRLSQSNLELLKGVQRMLLRMGIASKIYRYRRKAGRRPMPDGKGGEKEYQFKDQHELVISNDNVVVFQEKVGFNDVVKREMLEELLSRYSRSPNRERFIATIEEITEDGAEEVYDVIIPGVNAFDANGFVVHNCGEQPLLPFESCNLGSINLSQMVKDGRIDYDRLGRVVWEAVHFLDNVIDVNKYPLPQIEQMTLANRKIGLGVMGFADMLFKLGIPYNCEEAERVAEEVMSFIQRESKKASAALAMERGNFPNYRGSVWDNPETPYMRNATTTTIAPTGTISIIAGCSSGIEPVFALCFVRRVLDGEELLEIHPYFEEVARSRGFYSDELMRTISQKGSIKDISGIPEDLRRIFVIAHDVSPEWHVRIQAAFQKYVDNAVSKTINFPKNATPGDVEKAYLLAYKLGCKGITVYRDGSREQQVLSVGKATRAPAPCSRGIEPRPRPQITRGVTIRMNTGCGKLYVTINEDEYGICEVFAQMGKAGGCAYSQIEATGRLISLALRSGVRVDSIIKQLMGIRCPSPVWQNGDQIVSCSDAIARALKEYTKSSVEVERSEMGACPDCGAAVEYDGGCIVCRSCGFSRCS</sequence>
<dbReference type="InterPro" id="IPR003587">
    <property type="entry name" value="Hint_dom_N"/>
</dbReference>
<comment type="similarity">
    <text evidence="14">Belongs to the ribonucleoside diphosphate reductase large chain family.</text>
</comment>
<evidence type="ECO:0000256" key="1">
    <source>
        <dbReference type="ARBA" id="ARBA00001922"/>
    </source>
</evidence>
<protein>
    <recommendedName>
        <fullName evidence="14">Ribonucleoside-diphosphate reductase</fullName>
        <ecNumber evidence="14">1.17.4.1</ecNumber>
    </recommendedName>
</protein>
<evidence type="ECO:0000256" key="12">
    <source>
        <dbReference type="ARBA" id="ARBA00025437"/>
    </source>
</evidence>
<dbReference type="GO" id="GO:0005524">
    <property type="term" value="F:ATP binding"/>
    <property type="evidence" value="ECO:0007669"/>
    <property type="project" value="InterPro"/>
</dbReference>
<dbReference type="InterPro" id="IPR004042">
    <property type="entry name" value="Intein_endonuc_central"/>
</dbReference>
<evidence type="ECO:0000256" key="5">
    <source>
        <dbReference type="ARBA" id="ARBA00022741"/>
    </source>
</evidence>
<dbReference type="SMART" id="SM00305">
    <property type="entry name" value="HintC"/>
    <property type="match status" value="1"/>
</dbReference>
<evidence type="ECO:0000256" key="7">
    <source>
        <dbReference type="ARBA" id="ARBA00023000"/>
    </source>
</evidence>
<gene>
    <name evidence="16" type="ORF">SAMN05660836_00675</name>
</gene>
<dbReference type="GO" id="GO:0031419">
    <property type="term" value="F:cobalamin binding"/>
    <property type="evidence" value="ECO:0007669"/>
    <property type="project" value="UniProtKB-KW"/>
</dbReference>
<dbReference type="PRINTS" id="PR00379">
    <property type="entry name" value="INTEIN"/>
</dbReference>
<dbReference type="CDD" id="cd02888">
    <property type="entry name" value="RNR_II_dimer"/>
    <property type="match status" value="1"/>
</dbReference>
<dbReference type="Proteomes" id="UP000199611">
    <property type="component" value="Unassembled WGS sequence"/>
</dbReference>
<comment type="catalytic activity">
    <reaction evidence="13 14">
        <text>a 2'-deoxyribonucleoside 5'-diphosphate + [thioredoxin]-disulfide + H2O = a ribonucleoside 5'-diphosphate + [thioredoxin]-dithiol</text>
        <dbReference type="Rhea" id="RHEA:23252"/>
        <dbReference type="Rhea" id="RHEA-COMP:10698"/>
        <dbReference type="Rhea" id="RHEA-COMP:10700"/>
        <dbReference type="ChEBI" id="CHEBI:15377"/>
        <dbReference type="ChEBI" id="CHEBI:29950"/>
        <dbReference type="ChEBI" id="CHEBI:50058"/>
        <dbReference type="ChEBI" id="CHEBI:57930"/>
        <dbReference type="ChEBI" id="CHEBI:73316"/>
        <dbReference type="EC" id="1.17.4.1"/>
    </reaction>
</comment>
<dbReference type="GO" id="GO:0071897">
    <property type="term" value="P:DNA biosynthetic process"/>
    <property type="evidence" value="ECO:0007669"/>
    <property type="project" value="UniProtKB-KW"/>
</dbReference>
<dbReference type="GO" id="GO:0004748">
    <property type="term" value="F:ribonucleoside-diphosphate reductase activity, thioredoxin disulfide as acceptor"/>
    <property type="evidence" value="ECO:0007669"/>
    <property type="project" value="UniProtKB-EC"/>
</dbReference>
<evidence type="ECO:0000256" key="9">
    <source>
        <dbReference type="ARBA" id="ARBA00023116"/>
    </source>
</evidence>
<evidence type="ECO:0000313" key="17">
    <source>
        <dbReference type="Proteomes" id="UP000199611"/>
    </source>
</evidence>